<feature type="non-terminal residue" evidence="8">
    <location>
        <position position="1"/>
    </location>
</feature>
<dbReference type="EMBL" id="BARU01018626">
    <property type="protein sequence ID" value="GAH58706.1"/>
    <property type="molecule type" value="Genomic_DNA"/>
</dbReference>
<dbReference type="InterPro" id="IPR003789">
    <property type="entry name" value="Asn/Gln_tRNA_amidoTrase-B-like"/>
</dbReference>
<dbReference type="SMART" id="SM00845">
    <property type="entry name" value="GatB_Yqey"/>
    <property type="match status" value="1"/>
</dbReference>
<dbReference type="FunFam" id="1.10.10.410:FF:000001">
    <property type="entry name" value="Aspartyl/glutamyl-tRNA(Asn/Gln) amidotransferase subunit B"/>
    <property type="match status" value="1"/>
</dbReference>
<proteinExistence type="predicted"/>
<evidence type="ECO:0000256" key="5">
    <source>
        <dbReference type="ARBA" id="ARBA00047380"/>
    </source>
</evidence>
<dbReference type="InterPro" id="IPR042114">
    <property type="entry name" value="GatB_C_1"/>
</dbReference>
<evidence type="ECO:0000256" key="4">
    <source>
        <dbReference type="ARBA" id="ARBA00022917"/>
    </source>
</evidence>
<dbReference type="SUPFAM" id="SSF55931">
    <property type="entry name" value="Glutamine synthetase/guanido kinase"/>
    <property type="match status" value="1"/>
</dbReference>
<keyword evidence="1" id="KW-0436">Ligase</keyword>
<dbReference type="InterPro" id="IPR017959">
    <property type="entry name" value="Asn/Gln-tRNA_amidoTrfase_suB/E"/>
</dbReference>
<dbReference type="PANTHER" id="PTHR11659">
    <property type="entry name" value="GLUTAMYL-TRNA GLN AMIDOTRANSFERASE SUBUNIT B MITOCHONDRIAL AND PROKARYOTIC PET112-RELATED"/>
    <property type="match status" value="1"/>
</dbReference>
<keyword evidence="2" id="KW-0547">Nucleotide-binding</keyword>
<dbReference type="AlphaFoldDB" id="X1GLB7"/>
<reference evidence="8" key="1">
    <citation type="journal article" date="2014" name="Front. Microbiol.">
        <title>High frequency of phylogenetically diverse reductive dehalogenase-homologous genes in deep subseafloor sedimentary metagenomes.</title>
        <authorList>
            <person name="Kawai M."/>
            <person name="Futagami T."/>
            <person name="Toyoda A."/>
            <person name="Takaki Y."/>
            <person name="Nishi S."/>
            <person name="Hori S."/>
            <person name="Arai W."/>
            <person name="Tsubouchi T."/>
            <person name="Morono Y."/>
            <person name="Uchiyama I."/>
            <person name="Ito T."/>
            <person name="Fujiyama A."/>
            <person name="Inagaki F."/>
            <person name="Takami H."/>
        </authorList>
    </citation>
    <scope>NUCLEOTIDE SEQUENCE</scope>
    <source>
        <strain evidence="8">Expedition CK06-06</strain>
    </source>
</reference>
<dbReference type="Gene3D" id="1.10.10.410">
    <property type="match status" value="1"/>
</dbReference>
<dbReference type="SUPFAM" id="SSF89095">
    <property type="entry name" value="GatB/YqeY motif"/>
    <property type="match status" value="1"/>
</dbReference>
<organism evidence="8">
    <name type="scientific">marine sediment metagenome</name>
    <dbReference type="NCBI Taxonomy" id="412755"/>
    <lineage>
        <taxon>unclassified sequences</taxon>
        <taxon>metagenomes</taxon>
        <taxon>ecological metagenomes</taxon>
    </lineage>
</organism>
<dbReference type="InterPro" id="IPR023168">
    <property type="entry name" value="GatB_Yqey_C_2"/>
</dbReference>
<dbReference type="GO" id="GO:0016884">
    <property type="term" value="F:carbon-nitrogen ligase activity, with glutamine as amido-N-donor"/>
    <property type="evidence" value="ECO:0007669"/>
    <property type="project" value="InterPro"/>
</dbReference>
<dbReference type="Pfam" id="PF02934">
    <property type="entry name" value="GatB_N"/>
    <property type="match status" value="1"/>
</dbReference>
<dbReference type="InterPro" id="IPR006075">
    <property type="entry name" value="Asn/Gln-tRNA_Trfase_suB/E_cat"/>
</dbReference>
<dbReference type="GO" id="GO:0006412">
    <property type="term" value="P:translation"/>
    <property type="evidence" value="ECO:0007669"/>
    <property type="project" value="UniProtKB-KW"/>
</dbReference>
<keyword evidence="4" id="KW-0648">Protein biosynthesis</keyword>
<protein>
    <recommendedName>
        <fullName evidence="7">Asn/Gln amidotransferase domain-containing protein</fullName>
    </recommendedName>
</protein>
<name>X1GLB7_9ZZZZ</name>
<evidence type="ECO:0000256" key="2">
    <source>
        <dbReference type="ARBA" id="ARBA00022741"/>
    </source>
</evidence>
<dbReference type="Gene3D" id="1.10.150.380">
    <property type="entry name" value="GatB domain, N-terminal subdomain"/>
    <property type="match status" value="1"/>
</dbReference>
<sequence>QKRLLAEGEKIVQETRHWDELKNITVSMRSKEEAHDYRYFPEPDLLPLQVDLKMIEKIRRSLPELPEARKERFIKVYQIPKYDAEILTSSKALADYYEKASYLYSNAKILSNWIMGELIRYLNEEKIEIEDSPISPENLVAMLKLIDEGVISGKMAKNVFEKMFKTRKDASQIVEESGITQITDEDELFEVIDKVIKENPRSIEDFNKGKEKALNYLVGQVMRYTKGRAKPDFVFDTLKQRIIKK</sequence>
<evidence type="ECO:0000256" key="1">
    <source>
        <dbReference type="ARBA" id="ARBA00022598"/>
    </source>
</evidence>
<comment type="catalytic activity">
    <reaction evidence="6">
        <text>L-glutamyl-tRNA(Gln) + L-glutamine + ATP + H2O = L-glutaminyl-tRNA(Gln) + L-glutamate + ADP + phosphate + H(+)</text>
        <dbReference type="Rhea" id="RHEA:17521"/>
        <dbReference type="Rhea" id="RHEA-COMP:9681"/>
        <dbReference type="Rhea" id="RHEA-COMP:9684"/>
        <dbReference type="ChEBI" id="CHEBI:15377"/>
        <dbReference type="ChEBI" id="CHEBI:15378"/>
        <dbReference type="ChEBI" id="CHEBI:29985"/>
        <dbReference type="ChEBI" id="CHEBI:30616"/>
        <dbReference type="ChEBI" id="CHEBI:43474"/>
        <dbReference type="ChEBI" id="CHEBI:58359"/>
        <dbReference type="ChEBI" id="CHEBI:78520"/>
        <dbReference type="ChEBI" id="CHEBI:78521"/>
        <dbReference type="ChEBI" id="CHEBI:456216"/>
    </reaction>
</comment>
<dbReference type="InterPro" id="IPR018027">
    <property type="entry name" value="Asn/Gln_amidotransferase"/>
</dbReference>
<feature type="domain" description="Asn/Gln amidotransferase" evidence="7">
    <location>
        <begin position="95"/>
        <end position="242"/>
    </location>
</feature>
<evidence type="ECO:0000313" key="8">
    <source>
        <dbReference type="EMBL" id="GAH58706.1"/>
    </source>
</evidence>
<evidence type="ECO:0000259" key="7">
    <source>
        <dbReference type="SMART" id="SM00845"/>
    </source>
</evidence>
<dbReference type="InterPro" id="IPR014746">
    <property type="entry name" value="Gln_synth/guanido_kin_cat_dom"/>
</dbReference>
<keyword evidence="3" id="KW-0067">ATP-binding</keyword>
<evidence type="ECO:0000256" key="6">
    <source>
        <dbReference type="ARBA" id="ARBA00047913"/>
    </source>
</evidence>
<evidence type="ECO:0000256" key="3">
    <source>
        <dbReference type="ARBA" id="ARBA00022840"/>
    </source>
</evidence>
<comment type="caution">
    <text evidence="8">The sequence shown here is derived from an EMBL/GenBank/DDBJ whole genome shotgun (WGS) entry which is preliminary data.</text>
</comment>
<dbReference type="FunFam" id="1.10.150.380:FF:000001">
    <property type="entry name" value="Aspartyl/glutamyl-tRNA(Asn/Gln) amidotransferase subunit B"/>
    <property type="match status" value="1"/>
</dbReference>
<accession>X1GLB7</accession>
<dbReference type="GO" id="GO:0005524">
    <property type="term" value="F:ATP binding"/>
    <property type="evidence" value="ECO:0007669"/>
    <property type="project" value="UniProtKB-KW"/>
</dbReference>
<gene>
    <name evidence="8" type="ORF">S03H2_30773</name>
</gene>
<comment type="catalytic activity">
    <reaction evidence="5">
        <text>L-aspartyl-tRNA(Asn) + L-glutamine + ATP + H2O = L-asparaginyl-tRNA(Asn) + L-glutamate + ADP + phosphate + 2 H(+)</text>
        <dbReference type="Rhea" id="RHEA:14513"/>
        <dbReference type="Rhea" id="RHEA-COMP:9674"/>
        <dbReference type="Rhea" id="RHEA-COMP:9677"/>
        <dbReference type="ChEBI" id="CHEBI:15377"/>
        <dbReference type="ChEBI" id="CHEBI:15378"/>
        <dbReference type="ChEBI" id="CHEBI:29985"/>
        <dbReference type="ChEBI" id="CHEBI:30616"/>
        <dbReference type="ChEBI" id="CHEBI:43474"/>
        <dbReference type="ChEBI" id="CHEBI:58359"/>
        <dbReference type="ChEBI" id="CHEBI:78515"/>
        <dbReference type="ChEBI" id="CHEBI:78516"/>
        <dbReference type="ChEBI" id="CHEBI:456216"/>
    </reaction>
</comment>
<dbReference type="Pfam" id="PF02637">
    <property type="entry name" value="GatB_Yqey"/>
    <property type="match status" value="1"/>
</dbReference>